<dbReference type="Proteomes" id="UP000182932">
    <property type="component" value="Unassembled WGS sequence"/>
</dbReference>
<accession>A0A975W8X5</accession>
<gene>
    <name evidence="2" type="ORF">SAMN04487940_10495</name>
</gene>
<organism evidence="2 3">
    <name type="scientific">Marinovum algicola</name>
    <dbReference type="NCBI Taxonomy" id="42444"/>
    <lineage>
        <taxon>Bacteria</taxon>
        <taxon>Pseudomonadati</taxon>
        <taxon>Pseudomonadota</taxon>
        <taxon>Alphaproteobacteria</taxon>
        <taxon>Rhodobacterales</taxon>
        <taxon>Roseobacteraceae</taxon>
        <taxon>Marinovum</taxon>
    </lineage>
</organism>
<feature type="domain" description="Hedgehog/Intein (Hint)" evidence="1">
    <location>
        <begin position="144"/>
        <end position="281"/>
    </location>
</feature>
<dbReference type="InterPro" id="IPR028992">
    <property type="entry name" value="Hedgehog/Intein_dom"/>
</dbReference>
<dbReference type="Pfam" id="PF13403">
    <property type="entry name" value="Hint_2"/>
    <property type="match status" value="1"/>
</dbReference>
<dbReference type="EMBL" id="FNYY01000004">
    <property type="protein sequence ID" value="SEJ22077.1"/>
    <property type="molecule type" value="Genomic_DNA"/>
</dbReference>
<evidence type="ECO:0000259" key="1">
    <source>
        <dbReference type="Pfam" id="PF13403"/>
    </source>
</evidence>
<dbReference type="AlphaFoldDB" id="A0A975W8X5"/>
<comment type="caution">
    <text evidence="2">The sequence shown here is derived from an EMBL/GenBank/DDBJ whole genome shotgun (WGS) entry which is preliminary data.</text>
</comment>
<keyword evidence="3" id="KW-1185">Reference proteome</keyword>
<dbReference type="InterPro" id="IPR036844">
    <property type="entry name" value="Hint_dom_sf"/>
</dbReference>
<dbReference type="SUPFAM" id="SSF51294">
    <property type="entry name" value="Hedgehog/intein (Hint) domain"/>
    <property type="match status" value="1"/>
</dbReference>
<reference evidence="2 3" key="1">
    <citation type="submission" date="2016-10" db="EMBL/GenBank/DDBJ databases">
        <authorList>
            <person name="Varghese N."/>
            <person name="Submissions S."/>
        </authorList>
    </citation>
    <scope>NUCLEOTIDE SEQUENCE [LARGE SCALE GENOMIC DNA]</scope>
    <source>
        <strain evidence="2 3">FF3</strain>
    </source>
</reference>
<proteinExistence type="predicted"/>
<protein>
    <submittedName>
        <fullName evidence="2">Hint domain-containing protein</fullName>
    </submittedName>
</protein>
<name>A0A975W8X5_9RHOB</name>
<evidence type="ECO:0000313" key="2">
    <source>
        <dbReference type="EMBL" id="SEJ22077.1"/>
    </source>
</evidence>
<sequence>MRRGTVLLECSLSPVAAARSILRIPLQAHAAGHLSILALPQGSFALVVGQGKSMVHRTLRLNLPEGNQLLRLSFSWDCEAGLARFAVEQADGQGFVTGALDLPEPMALESLTAFPAMEACAPEEAALGFLAISNRVEPVGPLPGLAARTFVGTPFGPREVSRLRIGDLVQTRDGGQEPVLHVAQRIVPGLGSFAPIRLRAPYFGLERDIVVAPHQKIFVSGAAVDYTFGCEGVLVPAGYLVNGQSALPEPNLPLVNYAQALLPPHAVFAASGAWTESLYVGRLRRDSEKLAATLLAGVRPTLLPEQAHLTPPVLKRFEAQALAEVA</sequence>
<evidence type="ECO:0000313" key="3">
    <source>
        <dbReference type="Proteomes" id="UP000182932"/>
    </source>
</evidence>